<dbReference type="PANTHER" id="PTHR16821:SF2">
    <property type="entry name" value="FRATAXIN, MITOCHONDRIAL"/>
    <property type="match status" value="1"/>
</dbReference>
<dbReference type="SUPFAM" id="SSF55387">
    <property type="entry name" value="Frataxin/Nqo15-like"/>
    <property type="match status" value="1"/>
</dbReference>
<evidence type="ECO:0000313" key="5">
    <source>
        <dbReference type="EMBL" id="REH39955.1"/>
    </source>
</evidence>
<dbReference type="Pfam" id="PF01491">
    <property type="entry name" value="Frataxin_Cyay"/>
    <property type="match status" value="1"/>
</dbReference>
<proteinExistence type="inferred from homology"/>
<organism evidence="5 6">
    <name type="scientific">Paraperlucidibaca baekdonensis</name>
    <dbReference type="NCBI Taxonomy" id="748120"/>
    <lineage>
        <taxon>Bacteria</taxon>
        <taxon>Pseudomonadati</taxon>
        <taxon>Pseudomonadota</taxon>
        <taxon>Gammaproteobacteria</taxon>
        <taxon>Moraxellales</taxon>
        <taxon>Moraxellaceae</taxon>
        <taxon>Paraperlucidibaca</taxon>
    </lineage>
</organism>
<dbReference type="PANTHER" id="PTHR16821">
    <property type="entry name" value="FRATAXIN"/>
    <property type="match status" value="1"/>
</dbReference>
<reference evidence="5 6" key="1">
    <citation type="submission" date="2018-08" db="EMBL/GenBank/DDBJ databases">
        <title>Genomic Encyclopedia of Type Strains, Phase IV (KMG-IV): sequencing the most valuable type-strain genomes for metagenomic binning, comparative biology and taxonomic classification.</title>
        <authorList>
            <person name="Goeker M."/>
        </authorList>
    </citation>
    <scope>NUCLEOTIDE SEQUENCE [LARGE SCALE GENOMIC DNA]</scope>
    <source>
        <strain evidence="5 6">DSM 26022</strain>
    </source>
</reference>
<evidence type="ECO:0000256" key="1">
    <source>
        <dbReference type="ARBA" id="ARBA00008183"/>
    </source>
</evidence>
<dbReference type="OrthoDB" id="285675at2"/>
<dbReference type="NCBIfam" id="TIGR03421">
    <property type="entry name" value="FeS_CyaY"/>
    <property type="match status" value="1"/>
</dbReference>
<dbReference type="InterPro" id="IPR047584">
    <property type="entry name" value="CyaY"/>
</dbReference>
<dbReference type="RefSeq" id="WP_116207037.1">
    <property type="nucleotide sequence ID" value="NZ_QUNR01000001.1"/>
</dbReference>
<dbReference type="Gene3D" id="3.30.920.10">
    <property type="entry name" value="Frataxin/CyaY"/>
    <property type="match status" value="1"/>
</dbReference>
<dbReference type="HAMAP" id="MF_00142">
    <property type="entry name" value="CyaY"/>
    <property type="match status" value="1"/>
</dbReference>
<keyword evidence="3 4" id="KW-0408">Iron</keyword>
<dbReference type="GO" id="GO:0008198">
    <property type="term" value="F:ferrous iron binding"/>
    <property type="evidence" value="ECO:0007669"/>
    <property type="project" value="TreeGrafter"/>
</dbReference>
<protein>
    <recommendedName>
        <fullName evidence="4">Iron-sulfur cluster assembly protein CyaY</fullName>
    </recommendedName>
</protein>
<comment type="caution">
    <text evidence="5">The sequence shown here is derived from an EMBL/GenBank/DDBJ whole genome shotgun (WGS) entry which is preliminary data.</text>
</comment>
<dbReference type="AlphaFoldDB" id="A0A3E0H898"/>
<dbReference type="InterPro" id="IPR020895">
    <property type="entry name" value="Frataxin_CS"/>
</dbReference>
<dbReference type="Proteomes" id="UP000256774">
    <property type="component" value="Unassembled WGS sequence"/>
</dbReference>
<dbReference type="InterPro" id="IPR036524">
    <property type="entry name" value="Frataxin/CyaY_sf"/>
</dbReference>
<accession>A0A3E0H898</accession>
<dbReference type="InterPro" id="IPR002908">
    <property type="entry name" value="Frataxin/CyaY"/>
</dbReference>
<dbReference type="GO" id="GO:0008199">
    <property type="term" value="F:ferric iron binding"/>
    <property type="evidence" value="ECO:0007669"/>
    <property type="project" value="InterPro"/>
</dbReference>
<dbReference type="GO" id="GO:0016226">
    <property type="term" value="P:iron-sulfur cluster assembly"/>
    <property type="evidence" value="ECO:0007669"/>
    <property type="project" value="UniProtKB-UniRule"/>
</dbReference>
<keyword evidence="6" id="KW-1185">Reference proteome</keyword>
<dbReference type="PROSITE" id="PS50810">
    <property type="entry name" value="FRATAXIN_2"/>
    <property type="match status" value="1"/>
</dbReference>
<name>A0A3E0H898_9GAMM</name>
<dbReference type="GO" id="GO:0005829">
    <property type="term" value="C:cytosol"/>
    <property type="evidence" value="ECO:0007669"/>
    <property type="project" value="TreeGrafter"/>
</dbReference>
<gene>
    <name evidence="4" type="primary">cyaY</name>
    <name evidence="5" type="ORF">DFR26_0150</name>
</gene>
<evidence type="ECO:0000256" key="2">
    <source>
        <dbReference type="ARBA" id="ARBA00022723"/>
    </source>
</evidence>
<keyword evidence="2 4" id="KW-0479">Metal-binding</keyword>
<dbReference type="EMBL" id="QUNR01000001">
    <property type="protein sequence ID" value="REH39955.1"/>
    <property type="molecule type" value="Genomic_DNA"/>
</dbReference>
<evidence type="ECO:0000256" key="4">
    <source>
        <dbReference type="HAMAP-Rule" id="MF_00142"/>
    </source>
</evidence>
<comment type="similarity">
    <text evidence="1 4">Belongs to the frataxin family.</text>
</comment>
<sequence length="104" mass="11601">MNESEFNALAEATLLSIEQQVEDADTELDFEMSAGILTLTAENGSKIIINRQVATCEIWVAARSGGYHLGWQDEQWFCRTTGESLQTLLERVVVEQGGERISFC</sequence>
<dbReference type="SMART" id="SM01219">
    <property type="entry name" value="Frataxin_Cyay"/>
    <property type="match status" value="1"/>
</dbReference>
<evidence type="ECO:0000313" key="6">
    <source>
        <dbReference type="Proteomes" id="UP000256774"/>
    </source>
</evidence>
<comment type="function">
    <text evidence="4">Involved in iron-sulfur (Fe-S) cluster assembly. May act as a regulator of Fe-S biogenesis.</text>
</comment>
<dbReference type="PROSITE" id="PS01344">
    <property type="entry name" value="FRATAXIN_1"/>
    <property type="match status" value="1"/>
</dbReference>
<evidence type="ECO:0000256" key="3">
    <source>
        <dbReference type="ARBA" id="ARBA00023004"/>
    </source>
</evidence>